<reference evidence="2" key="2">
    <citation type="journal article" date="2023" name="Gut Microbes">
        <title>Characterization of Bifidobacterium kashiwanohense that utilizes both milk- and plant-derived oligosaccharides.</title>
        <authorList>
            <person name="Orihara K."/>
            <person name="Yahagi K."/>
            <person name="Saito Y."/>
            <person name="Watanabe Y."/>
            <person name="Sasai T."/>
            <person name="Hara T."/>
            <person name="Tsukuda N."/>
            <person name="Oki K."/>
            <person name="Fujimoto J."/>
            <person name="Matsuki T."/>
        </authorList>
    </citation>
    <scope>NUCLEOTIDE SEQUENCE</scope>
    <source>
        <strain evidence="2">YIT 13062</strain>
    </source>
</reference>
<name>A0AA43P5J5_9BIFI</name>
<accession>A0AA43P5J5</accession>
<dbReference type="RefSeq" id="WP_281105408.1">
    <property type="nucleotide sequence ID" value="NZ_JAOPMH010000001.1"/>
</dbReference>
<dbReference type="EMBL" id="JAOPMH010000001">
    <property type="protein sequence ID" value="MDH7889214.1"/>
    <property type="molecule type" value="Genomic_DNA"/>
</dbReference>
<feature type="region of interest" description="Disordered" evidence="1">
    <location>
        <begin position="1"/>
        <end position="23"/>
    </location>
</feature>
<comment type="caution">
    <text evidence="2">The sequence shown here is derived from an EMBL/GenBank/DDBJ whole genome shotgun (WGS) entry which is preliminary data.</text>
</comment>
<dbReference type="AlphaFoldDB" id="A0AA43P5J5"/>
<sequence length="113" mass="12896">MTIETGNTGSQPQQRSRPRRDLDTIGGFLDSCKDETPILLYFDTAEGIQRVPTLLGDPPTVGQLRLNNYLRPLLIRERERYQIAGTSETGWVIRINSRFEPEEYLRESKALAS</sequence>
<evidence type="ECO:0000313" key="2">
    <source>
        <dbReference type="EMBL" id="MDH7889214.1"/>
    </source>
</evidence>
<protein>
    <submittedName>
        <fullName evidence="2">Uncharacterized protein</fullName>
    </submittedName>
</protein>
<evidence type="ECO:0000256" key="1">
    <source>
        <dbReference type="SAM" id="MobiDB-lite"/>
    </source>
</evidence>
<gene>
    <name evidence="2" type="ORF">OB951_01060</name>
</gene>
<dbReference type="Proteomes" id="UP001161916">
    <property type="component" value="Unassembled WGS sequence"/>
</dbReference>
<organism evidence="2 3">
    <name type="scientific">Bifidobacterium catenulatum subsp. kashiwanohense</name>
    <dbReference type="NCBI Taxonomy" id="630129"/>
    <lineage>
        <taxon>Bacteria</taxon>
        <taxon>Bacillati</taxon>
        <taxon>Actinomycetota</taxon>
        <taxon>Actinomycetes</taxon>
        <taxon>Bifidobacteriales</taxon>
        <taxon>Bifidobacteriaceae</taxon>
        <taxon>Bifidobacterium</taxon>
    </lineage>
</organism>
<proteinExistence type="predicted"/>
<reference evidence="2" key="1">
    <citation type="submission" date="2022-09" db="EMBL/GenBank/DDBJ databases">
        <authorList>
            <person name="Orihara K."/>
        </authorList>
    </citation>
    <scope>NUCLEOTIDE SEQUENCE</scope>
    <source>
        <strain evidence="2">YIT 13062</strain>
    </source>
</reference>
<evidence type="ECO:0000313" key="3">
    <source>
        <dbReference type="Proteomes" id="UP001161916"/>
    </source>
</evidence>